<dbReference type="GeneID" id="7835048"/>
<reference evidence="3" key="1">
    <citation type="journal article" date="2006" name="PLoS Biol.">
        <title>Macronuclear genome sequence of the ciliate Tetrahymena thermophila, a model eukaryote.</title>
        <authorList>
            <person name="Eisen J.A."/>
            <person name="Coyne R.S."/>
            <person name="Wu M."/>
            <person name="Wu D."/>
            <person name="Thiagarajan M."/>
            <person name="Wortman J.R."/>
            <person name="Badger J.H."/>
            <person name="Ren Q."/>
            <person name="Amedeo P."/>
            <person name="Jones K.M."/>
            <person name="Tallon L.J."/>
            <person name="Delcher A.L."/>
            <person name="Salzberg S.L."/>
            <person name="Silva J.C."/>
            <person name="Haas B.J."/>
            <person name="Majoros W.H."/>
            <person name="Farzad M."/>
            <person name="Carlton J.M."/>
            <person name="Smith R.K. Jr."/>
            <person name="Garg J."/>
            <person name="Pearlman R.E."/>
            <person name="Karrer K.M."/>
            <person name="Sun L."/>
            <person name="Manning G."/>
            <person name="Elde N.C."/>
            <person name="Turkewitz A.P."/>
            <person name="Asai D.J."/>
            <person name="Wilkes D.E."/>
            <person name="Wang Y."/>
            <person name="Cai H."/>
            <person name="Collins K."/>
            <person name="Stewart B.A."/>
            <person name="Lee S.R."/>
            <person name="Wilamowska K."/>
            <person name="Weinberg Z."/>
            <person name="Ruzzo W.L."/>
            <person name="Wloga D."/>
            <person name="Gaertig J."/>
            <person name="Frankel J."/>
            <person name="Tsao C.-C."/>
            <person name="Gorovsky M.A."/>
            <person name="Keeling P.J."/>
            <person name="Waller R.F."/>
            <person name="Patron N.J."/>
            <person name="Cherry J.M."/>
            <person name="Stover N.A."/>
            <person name="Krieger C.J."/>
            <person name="del Toro C."/>
            <person name="Ryder H.F."/>
            <person name="Williamson S.C."/>
            <person name="Barbeau R.A."/>
            <person name="Hamilton E.P."/>
            <person name="Orias E."/>
        </authorList>
    </citation>
    <scope>NUCLEOTIDE SEQUENCE [LARGE SCALE GENOMIC DNA]</scope>
    <source>
        <strain evidence="3">SB210</strain>
    </source>
</reference>
<dbReference type="InParanoid" id="Q22G31"/>
<dbReference type="RefSeq" id="XP_001031858.2">
    <property type="nucleotide sequence ID" value="XM_001031858.2"/>
</dbReference>
<dbReference type="Proteomes" id="UP000009168">
    <property type="component" value="Unassembled WGS sequence"/>
</dbReference>
<gene>
    <name evidence="2" type="ORF">TTHERM_00721260</name>
</gene>
<name>Q22G31_TETTS</name>
<dbReference type="EMBL" id="GG662576">
    <property type="protein sequence ID" value="EAR84195.2"/>
    <property type="molecule type" value="Genomic_DNA"/>
</dbReference>
<organism evidence="2 3">
    <name type="scientific">Tetrahymena thermophila (strain SB210)</name>
    <dbReference type="NCBI Taxonomy" id="312017"/>
    <lineage>
        <taxon>Eukaryota</taxon>
        <taxon>Sar</taxon>
        <taxon>Alveolata</taxon>
        <taxon>Ciliophora</taxon>
        <taxon>Intramacronucleata</taxon>
        <taxon>Oligohymenophorea</taxon>
        <taxon>Hymenostomatida</taxon>
        <taxon>Tetrahymenina</taxon>
        <taxon>Tetrahymenidae</taxon>
        <taxon>Tetrahymena</taxon>
    </lineage>
</organism>
<keyword evidence="3" id="KW-1185">Reference proteome</keyword>
<keyword evidence="1" id="KW-0472">Membrane</keyword>
<feature type="transmembrane region" description="Helical" evidence="1">
    <location>
        <begin position="106"/>
        <end position="125"/>
    </location>
</feature>
<protein>
    <submittedName>
        <fullName evidence="2">Transmembrane protein, putative</fullName>
    </submittedName>
</protein>
<feature type="transmembrane region" description="Helical" evidence="1">
    <location>
        <begin position="25"/>
        <end position="46"/>
    </location>
</feature>
<keyword evidence="1" id="KW-1133">Transmembrane helix</keyword>
<proteinExistence type="predicted"/>
<dbReference type="KEGG" id="tet:TTHERM_00721260"/>
<evidence type="ECO:0000313" key="2">
    <source>
        <dbReference type="EMBL" id="EAR84195.2"/>
    </source>
</evidence>
<sequence>MLFKDKIKKLFLFSLGNILKINKNLLFIFGKANTFSIIFKIYYLVINKTMIQPFESEENQATVNKILKALLFVSALNCFQKAEINFPLFLFAIILVGKKQDQIVRIFYLMVITSFTDVVWILLWYKKYELPEFQQVSSTTYFLFYYGLIVSCVLVCFKVIAFIYIAYSSEMVRFYLSFDGIIKAISDIFGDSDDQQAVQKRNR</sequence>
<feature type="transmembrane region" description="Helical" evidence="1">
    <location>
        <begin position="145"/>
        <end position="167"/>
    </location>
</feature>
<feature type="transmembrane region" description="Helical" evidence="1">
    <location>
        <begin position="66"/>
        <end position="94"/>
    </location>
</feature>
<accession>Q22G31</accession>
<keyword evidence="1 2" id="KW-0812">Transmembrane</keyword>
<dbReference type="HOGENOM" id="CLU_1889980_0_0_1"/>
<evidence type="ECO:0000256" key="1">
    <source>
        <dbReference type="SAM" id="Phobius"/>
    </source>
</evidence>
<dbReference type="AlphaFoldDB" id="Q22G31"/>
<evidence type="ECO:0000313" key="3">
    <source>
        <dbReference type="Proteomes" id="UP000009168"/>
    </source>
</evidence>